<dbReference type="EMBL" id="JABUFE010000010">
    <property type="protein sequence ID" value="NSX56176.1"/>
    <property type="molecule type" value="Genomic_DNA"/>
</dbReference>
<keyword evidence="3 5" id="KW-0560">Oxidoreductase</keyword>
<gene>
    <name evidence="5" type="primary">pcaG</name>
    <name evidence="5" type="ORF">HRQ87_15380</name>
</gene>
<name>A0ABX2ITF7_9RHOB</name>
<dbReference type="Pfam" id="PF00775">
    <property type="entry name" value="Dioxygenase_C"/>
    <property type="match status" value="1"/>
</dbReference>
<accession>A0ABX2ITF7</accession>
<keyword evidence="6" id="KW-1185">Reference proteome</keyword>
<proteinExistence type="inferred from homology"/>
<feature type="domain" description="Intradiol ring-cleavage dioxygenases" evidence="4">
    <location>
        <begin position="46"/>
        <end position="178"/>
    </location>
</feature>
<dbReference type="EC" id="1.13.11.3" evidence="5"/>
<sequence length="187" mass="20207">MPQSLLLLPETPSQTAGPYVHIGCVPNHAGISGIYADDPGQSPFAKDAAGKRITVTGSVFDGTGAALNDVMLESWQADGDGIYAPYQGWARMVADAHTGQWQLDTIKPGPVGPQAPHIALWIVARGINLGLLTRVYFEGDDQLTDPLLSRIDPVRRVNTLIAQETDPGCYRFDIHLQGDQETVFLDI</sequence>
<evidence type="ECO:0000313" key="6">
    <source>
        <dbReference type="Proteomes" id="UP000777935"/>
    </source>
</evidence>
<dbReference type="SUPFAM" id="SSF49482">
    <property type="entry name" value="Aromatic compound dioxygenase"/>
    <property type="match status" value="1"/>
</dbReference>
<dbReference type="PANTHER" id="PTHR33711:SF9">
    <property type="entry name" value="PROTOCATECHUATE 3,4-DIOXYGENASE ALPHA CHAIN"/>
    <property type="match status" value="1"/>
</dbReference>
<comment type="caution">
    <text evidence="5">The sequence shown here is derived from an EMBL/GenBank/DDBJ whole genome shotgun (WGS) entry which is preliminary data.</text>
</comment>
<comment type="similarity">
    <text evidence="1">Belongs to the intradiol ring-cleavage dioxygenase family.</text>
</comment>
<dbReference type="PANTHER" id="PTHR33711">
    <property type="entry name" value="DIOXYGENASE, PUTATIVE (AFU_ORTHOLOGUE AFUA_2G02910)-RELATED"/>
    <property type="match status" value="1"/>
</dbReference>
<dbReference type="InterPro" id="IPR012786">
    <property type="entry name" value="Protocat_dOase_a"/>
</dbReference>
<dbReference type="GO" id="GO:0018578">
    <property type="term" value="F:protocatechuate 3,4-dioxygenase activity"/>
    <property type="evidence" value="ECO:0007669"/>
    <property type="project" value="UniProtKB-EC"/>
</dbReference>
<reference evidence="5 6" key="1">
    <citation type="submission" date="2020-06" db="EMBL/GenBank/DDBJ databases">
        <title>Sulfitobacter algicola sp. nov., isolated from green algae.</title>
        <authorList>
            <person name="Wang C."/>
        </authorList>
    </citation>
    <scope>NUCLEOTIDE SEQUENCE [LARGE SCALE GENOMIC DNA]</scope>
    <source>
        <strain evidence="5 6">1151</strain>
    </source>
</reference>
<dbReference type="InterPro" id="IPR050770">
    <property type="entry name" value="Intradiol_RC_Dioxygenase"/>
</dbReference>
<keyword evidence="2" id="KW-0223">Dioxygenase</keyword>
<dbReference type="RefSeq" id="WP_174139328.1">
    <property type="nucleotide sequence ID" value="NZ_JABUFE010000010.1"/>
</dbReference>
<dbReference type="Proteomes" id="UP000777935">
    <property type="component" value="Unassembled WGS sequence"/>
</dbReference>
<evidence type="ECO:0000259" key="4">
    <source>
        <dbReference type="Pfam" id="PF00775"/>
    </source>
</evidence>
<dbReference type="NCBIfam" id="TIGR02423">
    <property type="entry name" value="protocat_alph"/>
    <property type="match status" value="1"/>
</dbReference>
<evidence type="ECO:0000313" key="5">
    <source>
        <dbReference type="EMBL" id="NSX56176.1"/>
    </source>
</evidence>
<dbReference type="InterPro" id="IPR015889">
    <property type="entry name" value="Intradiol_dOase_core"/>
</dbReference>
<dbReference type="Gene3D" id="2.60.130.10">
    <property type="entry name" value="Aromatic compound dioxygenase"/>
    <property type="match status" value="1"/>
</dbReference>
<evidence type="ECO:0000256" key="1">
    <source>
        <dbReference type="ARBA" id="ARBA00007825"/>
    </source>
</evidence>
<organism evidence="5 6">
    <name type="scientific">Parasulfitobacter algicola</name>
    <dbReference type="NCBI Taxonomy" id="2614809"/>
    <lineage>
        <taxon>Bacteria</taxon>
        <taxon>Pseudomonadati</taxon>
        <taxon>Pseudomonadota</taxon>
        <taxon>Alphaproteobacteria</taxon>
        <taxon>Rhodobacterales</taxon>
        <taxon>Roseobacteraceae</taxon>
        <taxon>Parasulfitobacter</taxon>
    </lineage>
</organism>
<evidence type="ECO:0000256" key="3">
    <source>
        <dbReference type="ARBA" id="ARBA00023002"/>
    </source>
</evidence>
<evidence type="ECO:0000256" key="2">
    <source>
        <dbReference type="ARBA" id="ARBA00022964"/>
    </source>
</evidence>
<dbReference type="InterPro" id="IPR000627">
    <property type="entry name" value="Intradiol_dOase_C"/>
</dbReference>
<protein>
    <submittedName>
        <fullName evidence="5">Protocatechuate 3,4-dioxygenase subunit alpha</fullName>
        <ecNumber evidence="5">1.13.11.3</ecNumber>
    </submittedName>
</protein>